<dbReference type="Gene3D" id="1.10.10.10">
    <property type="entry name" value="Winged helix-like DNA-binding domain superfamily/Winged helix DNA-binding domain"/>
    <property type="match status" value="1"/>
</dbReference>
<dbReference type="InterPro" id="IPR036390">
    <property type="entry name" value="WH_DNA-bd_sf"/>
</dbReference>
<keyword evidence="1" id="KW-0805">Transcription regulation</keyword>
<keyword evidence="3" id="KW-0804">Transcription</keyword>
<name>A0A848GPS8_9BACT</name>
<feature type="domain" description="HTH hxlR-type" evidence="4">
    <location>
        <begin position="13"/>
        <end position="111"/>
    </location>
</feature>
<dbReference type="InterPro" id="IPR002577">
    <property type="entry name" value="HTH_HxlR"/>
</dbReference>
<organism evidence="5 6">
    <name type="scientific">Chitinophaga fulva</name>
    <dbReference type="NCBI Taxonomy" id="2728842"/>
    <lineage>
        <taxon>Bacteria</taxon>
        <taxon>Pseudomonadati</taxon>
        <taxon>Bacteroidota</taxon>
        <taxon>Chitinophagia</taxon>
        <taxon>Chitinophagales</taxon>
        <taxon>Chitinophagaceae</taxon>
        <taxon>Chitinophaga</taxon>
    </lineage>
</organism>
<evidence type="ECO:0000256" key="2">
    <source>
        <dbReference type="ARBA" id="ARBA00023125"/>
    </source>
</evidence>
<dbReference type="Pfam" id="PF01638">
    <property type="entry name" value="HxlR"/>
    <property type="match status" value="1"/>
</dbReference>
<protein>
    <submittedName>
        <fullName evidence="5">Helix-turn-helix transcriptional regulator</fullName>
    </submittedName>
</protein>
<evidence type="ECO:0000259" key="4">
    <source>
        <dbReference type="PROSITE" id="PS51118"/>
    </source>
</evidence>
<evidence type="ECO:0000256" key="1">
    <source>
        <dbReference type="ARBA" id="ARBA00023015"/>
    </source>
</evidence>
<dbReference type="EMBL" id="JABBGC010000002">
    <property type="protein sequence ID" value="NML39977.1"/>
    <property type="molecule type" value="Genomic_DNA"/>
</dbReference>
<reference evidence="5 6" key="1">
    <citation type="submission" date="2020-04" db="EMBL/GenBank/DDBJ databases">
        <title>Chitinophaga sp. G-6-1-13 sp. nov., isolated from soil.</title>
        <authorList>
            <person name="Dahal R.H."/>
            <person name="Chaudhary D.K."/>
        </authorList>
    </citation>
    <scope>NUCLEOTIDE SEQUENCE [LARGE SCALE GENOMIC DNA]</scope>
    <source>
        <strain evidence="5 6">G-6-1-13</strain>
    </source>
</reference>
<accession>A0A848GPS8</accession>
<comment type="caution">
    <text evidence="5">The sequence shown here is derived from an EMBL/GenBank/DDBJ whole genome shotgun (WGS) entry which is preliminary data.</text>
</comment>
<dbReference type="AlphaFoldDB" id="A0A848GPS8"/>
<dbReference type="Proteomes" id="UP000583266">
    <property type="component" value="Unassembled WGS sequence"/>
</dbReference>
<evidence type="ECO:0000313" key="5">
    <source>
        <dbReference type="EMBL" id="NML39977.1"/>
    </source>
</evidence>
<dbReference type="PROSITE" id="PS51118">
    <property type="entry name" value="HTH_HXLR"/>
    <property type="match status" value="1"/>
</dbReference>
<dbReference type="SUPFAM" id="SSF46785">
    <property type="entry name" value="Winged helix' DNA-binding domain"/>
    <property type="match status" value="1"/>
</dbReference>
<evidence type="ECO:0000256" key="3">
    <source>
        <dbReference type="ARBA" id="ARBA00023163"/>
    </source>
</evidence>
<sequence>MMEFTYNNRLYYNPIEFVMTHIGGTWKMPILLCLRNGAVRYGDLKIAIPRISDKMLITQLRELEDKKMLTRHTYIEKPPRVEYELTSLGRSALPIIDQLTAYGFFLMNEVGVESSQD</sequence>
<proteinExistence type="predicted"/>
<dbReference type="InterPro" id="IPR036388">
    <property type="entry name" value="WH-like_DNA-bd_sf"/>
</dbReference>
<keyword evidence="6" id="KW-1185">Reference proteome</keyword>
<dbReference type="PANTHER" id="PTHR33204:SF29">
    <property type="entry name" value="TRANSCRIPTIONAL REGULATOR"/>
    <property type="match status" value="1"/>
</dbReference>
<dbReference type="GO" id="GO:0003677">
    <property type="term" value="F:DNA binding"/>
    <property type="evidence" value="ECO:0007669"/>
    <property type="project" value="UniProtKB-KW"/>
</dbReference>
<keyword evidence="2" id="KW-0238">DNA-binding</keyword>
<evidence type="ECO:0000313" key="6">
    <source>
        <dbReference type="Proteomes" id="UP000583266"/>
    </source>
</evidence>
<dbReference type="PANTHER" id="PTHR33204">
    <property type="entry name" value="TRANSCRIPTIONAL REGULATOR, MARR FAMILY"/>
    <property type="match status" value="1"/>
</dbReference>
<gene>
    <name evidence="5" type="ORF">HHL17_22440</name>
</gene>